<gene>
    <name evidence="1" type="ORF">BWY04_01537</name>
</gene>
<name>A0A1V5ZI30_9BACT</name>
<accession>A0A1V5ZI30</accession>
<dbReference type="AlphaFoldDB" id="A0A1V5ZI30"/>
<organism evidence="1">
    <name type="scientific">candidate division CPR1 bacterium ADurb.Bin160</name>
    <dbReference type="NCBI Taxonomy" id="1852826"/>
    <lineage>
        <taxon>Bacteria</taxon>
        <taxon>candidate division CPR1</taxon>
    </lineage>
</organism>
<evidence type="ECO:0000313" key="1">
    <source>
        <dbReference type="EMBL" id="OQB39702.1"/>
    </source>
</evidence>
<dbReference type="EMBL" id="MWDB01000080">
    <property type="protein sequence ID" value="OQB39702.1"/>
    <property type="molecule type" value="Genomic_DNA"/>
</dbReference>
<protein>
    <submittedName>
        <fullName evidence="1">Uncharacterized protein</fullName>
    </submittedName>
</protein>
<proteinExistence type="predicted"/>
<dbReference type="Proteomes" id="UP000485621">
    <property type="component" value="Unassembled WGS sequence"/>
</dbReference>
<reference evidence="1" key="1">
    <citation type="submission" date="2017-02" db="EMBL/GenBank/DDBJ databases">
        <title>Delving into the versatile metabolic prowess of the omnipresent phylum Bacteroidetes.</title>
        <authorList>
            <person name="Nobu M.K."/>
            <person name="Mei R."/>
            <person name="Narihiro T."/>
            <person name="Kuroda K."/>
            <person name="Liu W.-T."/>
        </authorList>
    </citation>
    <scope>NUCLEOTIDE SEQUENCE</scope>
    <source>
        <strain evidence="1">ADurb.Bin160</strain>
    </source>
</reference>
<sequence>MIIQKIKHNRQTVAFIGQRTDGQIYFAFGTPSQRGGYIAYDAKDLNTAQQKISEYLHPSQEKI</sequence>
<comment type="caution">
    <text evidence="1">The sequence shown here is derived from an EMBL/GenBank/DDBJ whole genome shotgun (WGS) entry which is preliminary data.</text>
</comment>